<sequence length="280" mass="31980">MKRDLLVVILVCTVIFGCKKVDKMYYSSEKDNIYMNYGNADNFGPDSLVFSFAYNPAIDKDTVWIPVIISGKTASHDRKFALNVVDANTTATRIIHYEPLKSSYIMPADSGTTHVPVIIKNIDTGLVNKSVTLTVRVSGGEDFASNLPTNIRTKRIIFSNRLEEPYWWHFWLGQYSRTKHQLFLISSGATELIDPTKPDAYLQIPRTLYYVANMREFLTYPFDWVKNNPAKGYVLAPRNDGTGDYDFYNTSSPGKKYYLKYFKSAGRYVFIDESGNQIQV</sequence>
<proteinExistence type="predicted"/>
<name>A0A316HH11_9SPHI</name>
<dbReference type="EMBL" id="QGHA01000001">
    <property type="protein sequence ID" value="PWK80489.1"/>
    <property type="molecule type" value="Genomic_DNA"/>
</dbReference>
<comment type="caution">
    <text evidence="1">The sequence shown here is derived from an EMBL/GenBank/DDBJ whole genome shotgun (WGS) entry which is preliminary data.</text>
</comment>
<dbReference type="Proteomes" id="UP000245678">
    <property type="component" value="Unassembled WGS sequence"/>
</dbReference>
<dbReference type="AlphaFoldDB" id="A0A316HH11"/>
<evidence type="ECO:0000313" key="1">
    <source>
        <dbReference type="EMBL" id="PWK80489.1"/>
    </source>
</evidence>
<evidence type="ECO:0000313" key="2">
    <source>
        <dbReference type="Proteomes" id="UP000245678"/>
    </source>
</evidence>
<accession>A0A316HH11</accession>
<dbReference type="PROSITE" id="PS51257">
    <property type="entry name" value="PROKAR_LIPOPROTEIN"/>
    <property type="match status" value="1"/>
</dbReference>
<dbReference type="InterPro" id="IPR032299">
    <property type="entry name" value="DUF4843"/>
</dbReference>
<dbReference type="RefSeq" id="WP_109606792.1">
    <property type="nucleotide sequence ID" value="NZ_QGHA01000001.1"/>
</dbReference>
<keyword evidence="2" id="KW-1185">Reference proteome</keyword>
<protein>
    <submittedName>
        <fullName evidence="1">Uncharacterized protein DUF4843</fullName>
    </submittedName>
</protein>
<organism evidence="1 2">
    <name type="scientific">Mucilaginibacter oryzae</name>
    <dbReference type="NCBI Taxonomy" id="468058"/>
    <lineage>
        <taxon>Bacteria</taxon>
        <taxon>Pseudomonadati</taxon>
        <taxon>Bacteroidota</taxon>
        <taxon>Sphingobacteriia</taxon>
        <taxon>Sphingobacteriales</taxon>
        <taxon>Sphingobacteriaceae</taxon>
        <taxon>Mucilaginibacter</taxon>
    </lineage>
</organism>
<dbReference type="Pfam" id="PF16132">
    <property type="entry name" value="DUF4843"/>
    <property type="match status" value="1"/>
</dbReference>
<reference evidence="1 2" key="1">
    <citation type="submission" date="2018-05" db="EMBL/GenBank/DDBJ databases">
        <title>Genomic Encyclopedia of Archaeal and Bacterial Type Strains, Phase II (KMG-II): from individual species to whole genera.</title>
        <authorList>
            <person name="Goeker M."/>
        </authorList>
    </citation>
    <scope>NUCLEOTIDE SEQUENCE [LARGE SCALE GENOMIC DNA]</scope>
    <source>
        <strain evidence="1 2">DSM 19975</strain>
    </source>
</reference>
<gene>
    <name evidence="1" type="ORF">LX99_00957</name>
</gene>